<evidence type="ECO:0000313" key="1">
    <source>
        <dbReference type="EMBL" id="MBC5638906.1"/>
    </source>
</evidence>
<gene>
    <name evidence="1" type="ORF">H8R92_00395</name>
</gene>
<name>A0A8I0DN98_9CLOT</name>
<protein>
    <submittedName>
        <fullName evidence="1">Uncharacterized protein</fullName>
    </submittedName>
</protein>
<dbReference type="AlphaFoldDB" id="A0A8I0DN98"/>
<reference evidence="1" key="1">
    <citation type="submission" date="2020-08" db="EMBL/GenBank/DDBJ databases">
        <title>Genome public.</title>
        <authorList>
            <person name="Liu C."/>
            <person name="Sun Q."/>
        </authorList>
    </citation>
    <scope>NUCLEOTIDE SEQUENCE</scope>
    <source>
        <strain evidence="1">NSJ-42</strain>
    </source>
</reference>
<comment type="caution">
    <text evidence="1">The sequence shown here is derived from an EMBL/GenBank/DDBJ whole genome shotgun (WGS) entry which is preliminary data.</text>
</comment>
<dbReference type="Proteomes" id="UP000662088">
    <property type="component" value="Unassembled WGS sequence"/>
</dbReference>
<proteinExistence type="predicted"/>
<keyword evidence="2" id="KW-1185">Reference proteome</keyword>
<dbReference type="EMBL" id="JACOOQ010000001">
    <property type="protein sequence ID" value="MBC5638906.1"/>
    <property type="molecule type" value="Genomic_DNA"/>
</dbReference>
<sequence>MKSKYAYEAKDKNITPASWFMFLGICNDCRYTAEECSLLRKIENLFNYLY</sequence>
<organism evidence="1 2">
    <name type="scientific">Clostridium lentum</name>
    <dbReference type="NCBI Taxonomy" id="2763037"/>
    <lineage>
        <taxon>Bacteria</taxon>
        <taxon>Bacillati</taxon>
        <taxon>Bacillota</taxon>
        <taxon>Clostridia</taxon>
        <taxon>Eubacteriales</taxon>
        <taxon>Clostridiaceae</taxon>
        <taxon>Clostridium</taxon>
    </lineage>
</organism>
<accession>A0A8I0DN98</accession>
<evidence type="ECO:0000313" key="2">
    <source>
        <dbReference type="Proteomes" id="UP000662088"/>
    </source>
</evidence>
<dbReference type="RefSeq" id="WP_022168688.1">
    <property type="nucleotide sequence ID" value="NZ_JACOOQ010000001.1"/>
</dbReference>